<comment type="similarity">
    <text evidence="4">Belongs to the GcvT family. CAF17/IBA57 subfamily.</text>
</comment>
<dbReference type="AlphaFoldDB" id="A0A0E9NJN4"/>
<dbReference type="OrthoDB" id="191995at2759"/>
<sequence length="372" mass="41446">MRMPRSATTLFRSCQLQRRWNSTSSSLPPPPPTTAFTNLSSKRKLIALWGPDASKFLNGLTTNHLPPAGSTEGLYNGFLTPQGRVLYDTFIYPATHSSHWTNIANSTDQAYFIEVDADAHADLQLHLKRYKLRAKCKIRSLEDQFTIYSAWGLPTAPSYSVGCLDPRAPKMGQRLVLPAEVKPEIDAEEASVEQYTLRRYMQGVPEGVSEIFSGSALPLESCMDYMSGVDFRKGCYVGQELTVRTYHTGVTRKRILPVQLYNLDQHEAIPTSLTYHQMTTLPTPPSQANLTRPGKKGRSAGKFCGGIGNIGLALARLEIVGATDTKDAESVEDKLVVEWEEEAAQEDGEKEKRSIGMRAFVPEWWPREGSQE</sequence>
<feature type="region of interest" description="Disordered" evidence="5">
    <location>
        <begin position="278"/>
        <end position="297"/>
    </location>
</feature>
<dbReference type="PANTHER" id="PTHR22602:SF0">
    <property type="entry name" value="TRANSFERASE CAF17, MITOCHONDRIAL-RELATED"/>
    <property type="match status" value="1"/>
</dbReference>
<protein>
    <recommendedName>
        <fullName evidence="6">CAF17 C-terminal domain-containing protein</fullName>
    </recommendedName>
</protein>
<dbReference type="Proteomes" id="UP000033140">
    <property type="component" value="Unassembled WGS sequence"/>
</dbReference>
<dbReference type="SUPFAM" id="SSF103025">
    <property type="entry name" value="Folate-binding domain"/>
    <property type="match status" value="1"/>
</dbReference>
<accession>A0A0E9NJN4</accession>
<dbReference type="NCBIfam" id="TIGR03317">
    <property type="entry name" value="ygfZ_signature"/>
    <property type="match status" value="1"/>
</dbReference>
<dbReference type="GO" id="GO:0016226">
    <property type="term" value="P:iron-sulfur cluster assembly"/>
    <property type="evidence" value="ECO:0007669"/>
    <property type="project" value="TreeGrafter"/>
</dbReference>
<keyword evidence="3" id="KW-0496">Mitochondrion</keyword>
<keyword evidence="8" id="KW-1185">Reference proteome</keyword>
<dbReference type="PANTHER" id="PTHR22602">
    <property type="entry name" value="TRANSFERASE CAF17, MITOCHONDRIAL-RELATED"/>
    <property type="match status" value="1"/>
</dbReference>
<evidence type="ECO:0000259" key="6">
    <source>
        <dbReference type="Pfam" id="PF25455"/>
    </source>
</evidence>
<organism evidence="7 8">
    <name type="scientific">Saitoella complicata (strain BCRC 22490 / CBS 7301 / JCM 7358 / NBRC 10748 / NRRL Y-17804)</name>
    <dbReference type="NCBI Taxonomy" id="698492"/>
    <lineage>
        <taxon>Eukaryota</taxon>
        <taxon>Fungi</taxon>
        <taxon>Dikarya</taxon>
        <taxon>Ascomycota</taxon>
        <taxon>Taphrinomycotina</taxon>
        <taxon>Taphrinomycotina incertae sedis</taxon>
        <taxon>Saitoella</taxon>
    </lineage>
</organism>
<dbReference type="OMA" id="NMLVAND"/>
<reference evidence="7 8" key="1">
    <citation type="journal article" date="2011" name="J. Gen. Appl. Microbiol.">
        <title>Draft genome sequencing of the enigmatic yeast Saitoella complicata.</title>
        <authorList>
            <person name="Nishida H."/>
            <person name="Hamamoto M."/>
            <person name="Sugiyama J."/>
        </authorList>
    </citation>
    <scope>NUCLEOTIDE SEQUENCE [LARGE SCALE GENOMIC DNA]</scope>
    <source>
        <strain evidence="7 8">NRRL Y-17804</strain>
    </source>
</reference>
<dbReference type="RefSeq" id="XP_019026235.1">
    <property type="nucleotide sequence ID" value="XM_019166723.1"/>
</dbReference>
<comment type="caution">
    <text evidence="7">The sequence shown here is derived from an EMBL/GenBank/DDBJ whole genome shotgun (WGS) entry which is preliminary data.</text>
</comment>
<dbReference type="InterPro" id="IPR017703">
    <property type="entry name" value="YgfZ/GCV_T_CS"/>
</dbReference>
<dbReference type="InterPro" id="IPR027266">
    <property type="entry name" value="TrmE/GcvT-like"/>
</dbReference>
<feature type="domain" description="CAF17 C-terminal" evidence="6">
    <location>
        <begin position="252"/>
        <end position="366"/>
    </location>
</feature>
<dbReference type="EMBL" id="BACD03000028">
    <property type="protein sequence ID" value="GAO50018.1"/>
    <property type="molecule type" value="Genomic_DNA"/>
</dbReference>
<evidence type="ECO:0000256" key="3">
    <source>
        <dbReference type="ARBA" id="ARBA00023128"/>
    </source>
</evidence>
<evidence type="ECO:0000313" key="7">
    <source>
        <dbReference type="EMBL" id="GAO50018.1"/>
    </source>
</evidence>
<dbReference type="STRING" id="698492.A0A0E9NJN4"/>
<evidence type="ECO:0000313" key="8">
    <source>
        <dbReference type="Proteomes" id="UP000033140"/>
    </source>
</evidence>
<evidence type="ECO:0000256" key="2">
    <source>
        <dbReference type="ARBA" id="ARBA00022946"/>
    </source>
</evidence>
<comment type="subcellular location">
    <subcellularLocation>
        <location evidence="1">Mitochondrion matrix</location>
    </subcellularLocation>
</comment>
<reference evidence="7 8" key="2">
    <citation type="journal article" date="2014" name="J. Gen. Appl. Microbiol.">
        <title>The early diverging ascomycetous budding yeast Saitoella complicata has three histone deacetylases belonging to the Clr6, Hos2, and Rpd3 lineages.</title>
        <authorList>
            <person name="Nishida H."/>
            <person name="Matsumoto T."/>
            <person name="Kondo S."/>
            <person name="Hamamoto M."/>
            <person name="Yoshikawa H."/>
        </authorList>
    </citation>
    <scope>NUCLEOTIDE SEQUENCE [LARGE SCALE GENOMIC DNA]</scope>
    <source>
        <strain evidence="7 8">NRRL Y-17804</strain>
    </source>
</reference>
<evidence type="ECO:0000256" key="4">
    <source>
        <dbReference type="ARBA" id="ARBA00093447"/>
    </source>
</evidence>
<dbReference type="InterPro" id="IPR045179">
    <property type="entry name" value="YgfZ/GcvT"/>
</dbReference>
<dbReference type="Gene3D" id="3.30.1360.120">
    <property type="entry name" value="Probable tRNA modification gtpase trme, domain 1"/>
    <property type="match status" value="2"/>
</dbReference>
<gene>
    <name evidence="7" type="ORF">G7K_4153-t1</name>
</gene>
<name>A0A0E9NJN4_SAICN</name>
<feature type="compositionally biased region" description="Polar residues" evidence="5">
    <location>
        <begin position="278"/>
        <end position="290"/>
    </location>
</feature>
<evidence type="ECO:0000256" key="5">
    <source>
        <dbReference type="SAM" id="MobiDB-lite"/>
    </source>
</evidence>
<reference evidence="7 8" key="3">
    <citation type="journal article" date="2015" name="Genome Announc.">
        <title>Draft Genome Sequence of the Archiascomycetous Yeast Saitoella complicata.</title>
        <authorList>
            <person name="Yamauchi K."/>
            <person name="Kondo S."/>
            <person name="Hamamoto M."/>
            <person name="Takahashi Y."/>
            <person name="Ogura Y."/>
            <person name="Hayashi T."/>
            <person name="Nishida H."/>
        </authorList>
    </citation>
    <scope>NUCLEOTIDE SEQUENCE [LARGE SCALE GENOMIC DNA]</scope>
    <source>
        <strain evidence="7 8">NRRL Y-17804</strain>
    </source>
</reference>
<dbReference type="Pfam" id="PF25455">
    <property type="entry name" value="Beta-barrel_CAF17_C"/>
    <property type="match status" value="1"/>
</dbReference>
<evidence type="ECO:0000256" key="1">
    <source>
        <dbReference type="ARBA" id="ARBA00004305"/>
    </source>
</evidence>
<dbReference type="InterPro" id="IPR057460">
    <property type="entry name" value="CAF17_C"/>
</dbReference>
<dbReference type="GO" id="GO:0005759">
    <property type="term" value="C:mitochondrial matrix"/>
    <property type="evidence" value="ECO:0007669"/>
    <property type="project" value="UniProtKB-SubCell"/>
</dbReference>
<proteinExistence type="inferred from homology"/>
<keyword evidence="2" id="KW-0809">Transit peptide</keyword>